<reference evidence="2" key="1">
    <citation type="journal article" date="2014" name="Int. J. Syst. Evol. Microbiol.">
        <title>Complete genome sequence of Corynebacterium casei LMG S-19264T (=DSM 44701T), isolated from a smear-ripened cheese.</title>
        <authorList>
            <consortium name="US DOE Joint Genome Institute (JGI-PGF)"/>
            <person name="Walter F."/>
            <person name="Albersmeier A."/>
            <person name="Kalinowski J."/>
            <person name="Ruckert C."/>
        </authorList>
    </citation>
    <scope>NUCLEOTIDE SEQUENCE</scope>
    <source>
        <strain evidence="2">JCM 4834</strain>
    </source>
</reference>
<evidence type="ECO:0000313" key="2">
    <source>
        <dbReference type="EMBL" id="GGZ69858.1"/>
    </source>
</evidence>
<dbReference type="EMBL" id="BMVX01000011">
    <property type="protein sequence ID" value="GGZ69858.1"/>
    <property type="molecule type" value="Genomic_DNA"/>
</dbReference>
<dbReference type="Proteomes" id="UP000634660">
    <property type="component" value="Unassembled WGS sequence"/>
</dbReference>
<sequence length="110" mass="11197">MRLRESGEGYGEGAAKAARGGWGGVRRGAAGRTFPGRGCPGRAPRVRRAEGAGRGVRPGRPAPVVVVVVVVASGTAARAGGTRRAVRSGCRSTGTRSRAPRTVPGAPLRR</sequence>
<proteinExistence type="predicted"/>
<accession>A0A918QRS5</accession>
<evidence type="ECO:0000313" key="3">
    <source>
        <dbReference type="Proteomes" id="UP000634660"/>
    </source>
</evidence>
<reference evidence="2" key="2">
    <citation type="submission" date="2020-09" db="EMBL/GenBank/DDBJ databases">
        <authorList>
            <person name="Sun Q."/>
            <person name="Ohkuma M."/>
        </authorList>
    </citation>
    <scope>NUCLEOTIDE SEQUENCE</scope>
    <source>
        <strain evidence="2">JCM 4834</strain>
    </source>
</reference>
<organism evidence="2 3">
    <name type="scientific">Streptomyces subrutilus</name>
    <dbReference type="NCBI Taxonomy" id="36818"/>
    <lineage>
        <taxon>Bacteria</taxon>
        <taxon>Bacillati</taxon>
        <taxon>Actinomycetota</taxon>
        <taxon>Actinomycetes</taxon>
        <taxon>Kitasatosporales</taxon>
        <taxon>Streptomycetaceae</taxon>
        <taxon>Streptomyces</taxon>
    </lineage>
</organism>
<comment type="caution">
    <text evidence="2">The sequence shown here is derived from an EMBL/GenBank/DDBJ whole genome shotgun (WGS) entry which is preliminary data.</text>
</comment>
<name>A0A918QRS5_9ACTN</name>
<feature type="compositionally biased region" description="Low complexity" evidence="1">
    <location>
        <begin position="78"/>
        <end position="97"/>
    </location>
</feature>
<protein>
    <submittedName>
        <fullName evidence="2">Uncharacterized protein</fullName>
    </submittedName>
</protein>
<feature type="region of interest" description="Disordered" evidence="1">
    <location>
        <begin position="78"/>
        <end position="110"/>
    </location>
</feature>
<feature type="region of interest" description="Disordered" evidence="1">
    <location>
        <begin position="1"/>
        <end position="59"/>
    </location>
</feature>
<evidence type="ECO:0000256" key="1">
    <source>
        <dbReference type="SAM" id="MobiDB-lite"/>
    </source>
</evidence>
<gene>
    <name evidence="2" type="ORF">GCM10010371_32160</name>
</gene>
<dbReference type="AlphaFoldDB" id="A0A918QRS5"/>